<evidence type="ECO:0000313" key="4">
    <source>
        <dbReference type="Proteomes" id="UP001515480"/>
    </source>
</evidence>
<keyword evidence="2" id="KW-0732">Signal</keyword>
<feature type="signal peptide" evidence="2">
    <location>
        <begin position="1"/>
        <end position="17"/>
    </location>
</feature>
<dbReference type="Proteomes" id="UP001515480">
    <property type="component" value="Unassembled WGS sequence"/>
</dbReference>
<reference evidence="3 4" key="1">
    <citation type="journal article" date="2024" name="Science">
        <title>Giant polyketide synthase enzymes in the biosynthesis of giant marine polyether toxins.</title>
        <authorList>
            <person name="Fallon T.R."/>
            <person name="Shende V.V."/>
            <person name="Wierzbicki I.H."/>
            <person name="Pendleton A.L."/>
            <person name="Watervoot N.F."/>
            <person name="Auber R.P."/>
            <person name="Gonzalez D.J."/>
            <person name="Wisecaver J.H."/>
            <person name="Moore B.S."/>
        </authorList>
    </citation>
    <scope>NUCLEOTIDE SEQUENCE [LARGE SCALE GENOMIC DNA]</scope>
    <source>
        <strain evidence="3 4">12B1</strain>
    </source>
</reference>
<proteinExistence type="predicted"/>
<protein>
    <submittedName>
        <fullName evidence="3">Uncharacterized protein</fullName>
    </submittedName>
</protein>
<dbReference type="EMBL" id="JBGBPQ010000010">
    <property type="protein sequence ID" value="KAL1518988.1"/>
    <property type="molecule type" value="Genomic_DNA"/>
</dbReference>
<dbReference type="AlphaFoldDB" id="A0AB34JCI1"/>
<feature type="region of interest" description="Disordered" evidence="1">
    <location>
        <begin position="19"/>
        <end position="89"/>
    </location>
</feature>
<feature type="compositionally biased region" description="Polar residues" evidence="1">
    <location>
        <begin position="56"/>
        <end position="66"/>
    </location>
</feature>
<evidence type="ECO:0000256" key="2">
    <source>
        <dbReference type="SAM" id="SignalP"/>
    </source>
</evidence>
<name>A0AB34JCI1_PRYPA</name>
<evidence type="ECO:0000256" key="1">
    <source>
        <dbReference type="SAM" id="MobiDB-lite"/>
    </source>
</evidence>
<keyword evidence="4" id="KW-1185">Reference proteome</keyword>
<evidence type="ECO:0000313" key="3">
    <source>
        <dbReference type="EMBL" id="KAL1518988.1"/>
    </source>
</evidence>
<sequence>MPSALLLLALLLDHTLAWSSAGPGGVPARRVARPASPPPLMMAKSKKPRRKPKPSAQRTDGESSATAGLRSSLGSPEAGPSRPSSDAPVEERVAKVLRDAGLSNTGGFAAGPAQPADPLARIPKKGQELLERFFAGGALLFGSVFLTSGICVSVEALCKVLGSPLPVAVDEALVQYVEPALTPSILILFGFSISLGVLKQLQLGSASAGVLYTEEDD</sequence>
<gene>
    <name evidence="3" type="ORF">AB1Y20_003257</name>
</gene>
<accession>A0AB34JCI1</accession>
<feature type="chain" id="PRO_5044293717" evidence="2">
    <location>
        <begin position="18"/>
        <end position="217"/>
    </location>
</feature>
<comment type="caution">
    <text evidence="3">The sequence shown here is derived from an EMBL/GenBank/DDBJ whole genome shotgun (WGS) entry which is preliminary data.</text>
</comment>
<feature type="compositionally biased region" description="Basic residues" evidence="1">
    <location>
        <begin position="44"/>
        <end position="53"/>
    </location>
</feature>
<organism evidence="3 4">
    <name type="scientific">Prymnesium parvum</name>
    <name type="common">Toxic golden alga</name>
    <dbReference type="NCBI Taxonomy" id="97485"/>
    <lineage>
        <taxon>Eukaryota</taxon>
        <taxon>Haptista</taxon>
        <taxon>Haptophyta</taxon>
        <taxon>Prymnesiophyceae</taxon>
        <taxon>Prymnesiales</taxon>
        <taxon>Prymnesiaceae</taxon>
        <taxon>Prymnesium</taxon>
    </lineage>
</organism>